<dbReference type="InterPro" id="IPR038109">
    <property type="entry name" value="DNA_bind_recomb_sf"/>
</dbReference>
<accession>A0A3D9N1M2</accession>
<dbReference type="Gene3D" id="3.40.50.1390">
    <property type="entry name" value="Resolvase, N-terminal catalytic domain"/>
    <property type="match status" value="1"/>
</dbReference>
<dbReference type="InterPro" id="IPR006119">
    <property type="entry name" value="Resolv_N"/>
</dbReference>
<organism evidence="2 3">
    <name type="scientific">Winogradskyella pacifica</name>
    <dbReference type="NCBI Taxonomy" id="664642"/>
    <lineage>
        <taxon>Bacteria</taxon>
        <taxon>Pseudomonadati</taxon>
        <taxon>Bacteroidota</taxon>
        <taxon>Flavobacteriia</taxon>
        <taxon>Flavobacteriales</taxon>
        <taxon>Flavobacteriaceae</taxon>
        <taxon>Winogradskyella</taxon>
    </lineage>
</organism>
<dbReference type="Pfam" id="PF13408">
    <property type="entry name" value="Zn_ribbon_recom"/>
    <property type="match status" value="1"/>
</dbReference>
<sequence>MSKRVLAIYARKSGSNKNDTSIEHQINGGLAYANKNGFDSIEYVDENISGTKGLDTFDVLDSNFSRVEFLDRPEFAQMIFDIKKEKINAIWVYNQDRIERSTNIWLMFATLVLDNKIDFIVNNQKINLNDPMTKMMSTIFSVFNEYYAMTTSLRVRPAHKTNAERGKTHGIVAYGYKRHPETGKYAINKTQEKIVKEIFNMYLQDSLGAYKIAKELNKRSIKTTYGAKNGIFKQKKNIHQVERKKEDTKWSGSSINGIIKNTIYKGYKYHGEVKVETPVIIEPEIWEKVNKILISNRSVGKRATYHYLLEDIIFCSHCGNILIGKKRLNSKESAYKCSTKQRDISICKKSRGLSIPKLETFIIKHLFENSALKEMLMEQPQDNNLIEETKDKINRANIKLSELKRKKANTLLLLDSGKLENPEEFVDLLNKVNRNISSTLNNIQLHTNRLDTLIQKKRRIEVKETIEGIASDYSFETLRRSVRKLVESIKLQYVDIDDKRYHNIYINYVGTKTTTMFRTNRSALNFDCIGIQKQQETIVEVSSELREMLSQSQTGSDMLEKYADTETDTFISVGHKLFNIQIEKDNLVLFD</sequence>
<dbReference type="AlphaFoldDB" id="A0A3D9N1M2"/>
<dbReference type="Pfam" id="PF00239">
    <property type="entry name" value="Resolvase"/>
    <property type="match status" value="1"/>
</dbReference>
<gene>
    <name evidence="2" type="ORF">DFQ09_102247</name>
</gene>
<dbReference type="InterPro" id="IPR025827">
    <property type="entry name" value="Zn_ribbon_recom_dom"/>
</dbReference>
<dbReference type="OrthoDB" id="1094757at2"/>
<proteinExistence type="predicted"/>
<dbReference type="Gene3D" id="3.90.1750.20">
    <property type="entry name" value="Putative Large Serine Recombinase, Chain B, Domain 2"/>
    <property type="match status" value="1"/>
</dbReference>
<dbReference type="GO" id="GO:0000150">
    <property type="term" value="F:DNA strand exchange activity"/>
    <property type="evidence" value="ECO:0007669"/>
    <property type="project" value="InterPro"/>
</dbReference>
<evidence type="ECO:0000259" key="1">
    <source>
        <dbReference type="PROSITE" id="PS51737"/>
    </source>
</evidence>
<dbReference type="RefSeq" id="WP_115808641.1">
    <property type="nucleotide sequence ID" value="NZ_QREI01000002.1"/>
</dbReference>
<evidence type="ECO:0000313" key="2">
    <source>
        <dbReference type="EMBL" id="REE25656.1"/>
    </source>
</evidence>
<dbReference type="InterPro" id="IPR050639">
    <property type="entry name" value="SSR_resolvase"/>
</dbReference>
<dbReference type="SUPFAM" id="SSF53041">
    <property type="entry name" value="Resolvase-like"/>
    <property type="match status" value="1"/>
</dbReference>
<comment type="caution">
    <text evidence="2">The sequence shown here is derived from an EMBL/GenBank/DDBJ whole genome shotgun (WGS) entry which is preliminary data.</text>
</comment>
<dbReference type="CDD" id="cd00338">
    <property type="entry name" value="Ser_Recombinase"/>
    <property type="match status" value="1"/>
</dbReference>
<name>A0A3D9N1M2_9FLAO</name>
<dbReference type="Proteomes" id="UP000256919">
    <property type="component" value="Unassembled WGS sequence"/>
</dbReference>
<dbReference type="InterPro" id="IPR011109">
    <property type="entry name" value="DNA_bind_recombinase_dom"/>
</dbReference>
<dbReference type="SMART" id="SM00857">
    <property type="entry name" value="Resolvase"/>
    <property type="match status" value="1"/>
</dbReference>
<dbReference type="PANTHER" id="PTHR30461">
    <property type="entry name" value="DNA-INVERTASE FROM LAMBDOID PROPHAGE"/>
    <property type="match status" value="1"/>
</dbReference>
<dbReference type="PROSITE" id="PS51737">
    <property type="entry name" value="RECOMBINASE_DNA_BIND"/>
    <property type="match status" value="1"/>
</dbReference>
<reference evidence="2 3" key="1">
    <citation type="submission" date="2018-07" db="EMBL/GenBank/DDBJ databases">
        <title>Genomic Encyclopedia of Type Strains, Phase III (KMG-III): the genomes of soil and plant-associated and newly described type strains.</title>
        <authorList>
            <person name="Whitman W."/>
        </authorList>
    </citation>
    <scope>NUCLEOTIDE SEQUENCE [LARGE SCALE GENOMIC DNA]</scope>
    <source>
        <strain evidence="2 3">CECT 7948</strain>
    </source>
</reference>
<feature type="domain" description="Recombinase" evidence="1">
    <location>
        <begin position="173"/>
        <end position="299"/>
    </location>
</feature>
<protein>
    <submittedName>
        <fullName evidence="2">DNA invertase Pin-like site-specific DNA recombinase</fullName>
    </submittedName>
</protein>
<dbReference type="InterPro" id="IPR036162">
    <property type="entry name" value="Resolvase-like_N_sf"/>
</dbReference>
<evidence type="ECO:0000313" key="3">
    <source>
        <dbReference type="Proteomes" id="UP000256919"/>
    </source>
</evidence>
<dbReference type="GO" id="GO:0003677">
    <property type="term" value="F:DNA binding"/>
    <property type="evidence" value="ECO:0007669"/>
    <property type="project" value="InterPro"/>
</dbReference>
<keyword evidence="3" id="KW-1185">Reference proteome</keyword>
<dbReference type="Pfam" id="PF07508">
    <property type="entry name" value="Recombinase"/>
    <property type="match status" value="1"/>
</dbReference>
<dbReference type="PANTHER" id="PTHR30461:SF23">
    <property type="entry name" value="DNA RECOMBINASE-RELATED"/>
    <property type="match status" value="1"/>
</dbReference>
<dbReference type="EMBL" id="QREI01000002">
    <property type="protein sequence ID" value="REE25656.1"/>
    <property type="molecule type" value="Genomic_DNA"/>
</dbReference>